<evidence type="ECO:0000256" key="5">
    <source>
        <dbReference type="ARBA" id="ARBA00023316"/>
    </source>
</evidence>
<dbReference type="GO" id="GO:0009251">
    <property type="term" value="P:glucan catabolic process"/>
    <property type="evidence" value="ECO:0007669"/>
    <property type="project" value="TreeGrafter"/>
</dbReference>
<name>M2Q4P6_CERS8</name>
<keyword evidence="9" id="KW-1133">Transmembrane helix</keyword>
<evidence type="ECO:0000256" key="3">
    <source>
        <dbReference type="ARBA" id="ARBA00023180"/>
    </source>
</evidence>
<dbReference type="InterPro" id="IPR050386">
    <property type="entry name" value="Glycosyl_hydrolase_5"/>
</dbReference>
<feature type="compositionally biased region" description="Low complexity" evidence="8">
    <location>
        <begin position="41"/>
        <end position="59"/>
    </location>
</feature>
<comment type="catalytic activity">
    <reaction evidence="6">
        <text>Successive hydrolysis of beta-D-glucose units from the non-reducing ends of (1-&gt;3)-beta-D-glucans, releasing alpha-glucose.</text>
        <dbReference type="EC" id="3.2.1.58"/>
    </reaction>
</comment>
<dbReference type="GO" id="GO:0009986">
    <property type="term" value="C:cell surface"/>
    <property type="evidence" value="ECO:0007669"/>
    <property type="project" value="TreeGrafter"/>
</dbReference>
<sequence>PRRRRLLLISLGVAVAIIVVVLAVILPIYFTIIKKHKDSHSGGSSSSAASGPGANPESPTGAISGGDGSLITTADNVTFTYSNQWGGSWYYDPSNPFFSSARPQSWSPALNETWDYSTDSIHGVNLGGWLVLEPYIAPALFEKYQNVTPSPALPGGLVVDEWSLSVAMLNDTSEGGGIEQIEEHYKTFI</sequence>
<feature type="region of interest" description="Disordered" evidence="8">
    <location>
        <begin position="37"/>
        <end position="66"/>
    </location>
</feature>
<dbReference type="Gene3D" id="3.20.20.80">
    <property type="entry name" value="Glycosidases"/>
    <property type="match status" value="1"/>
</dbReference>
<evidence type="ECO:0000313" key="11">
    <source>
        <dbReference type="Proteomes" id="UP000016930"/>
    </source>
</evidence>
<dbReference type="Proteomes" id="UP000016930">
    <property type="component" value="Unassembled WGS sequence"/>
</dbReference>
<dbReference type="GO" id="GO:0071555">
    <property type="term" value="P:cell wall organization"/>
    <property type="evidence" value="ECO:0007669"/>
    <property type="project" value="UniProtKB-KW"/>
</dbReference>
<keyword evidence="9" id="KW-0812">Transmembrane</keyword>
<protein>
    <recommendedName>
        <fullName evidence="7">glucan 1,3-beta-glucosidase</fullName>
        <ecNumber evidence="7">3.2.1.58</ecNumber>
    </recommendedName>
</protein>
<dbReference type="HOGENOM" id="CLU_1464645_0_0_1"/>
<dbReference type="SUPFAM" id="SSF51445">
    <property type="entry name" value="(Trans)glycosidases"/>
    <property type="match status" value="1"/>
</dbReference>
<dbReference type="PANTHER" id="PTHR31297:SF34">
    <property type="entry name" value="GLUCAN 1,3-BETA-GLUCOSIDASE 2"/>
    <property type="match status" value="1"/>
</dbReference>
<dbReference type="InterPro" id="IPR017853">
    <property type="entry name" value="GH"/>
</dbReference>
<dbReference type="GO" id="GO:0005576">
    <property type="term" value="C:extracellular region"/>
    <property type="evidence" value="ECO:0007669"/>
    <property type="project" value="TreeGrafter"/>
</dbReference>
<keyword evidence="5" id="KW-0961">Cell wall biogenesis/degradation</keyword>
<accession>M2Q4P6</accession>
<comment type="similarity">
    <text evidence="1">Belongs to the glycosyl hydrolase 5 (cellulase A) family.</text>
</comment>
<dbReference type="STRING" id="914234.M2Q4P6"/>
<keyword evidence="9" id="KW-0472">Membrane</keyword>
<feature type="transmembrane region" description="Helical" evidence="9">
    <location>
        <begin position="7"/>
        <end position="30"/>
    </location>
</feature>
<gene>
    <name evidence="10" type="ORF">CERSUDRAFT_25674</name>
</gene>
<keyword evidence="4" id="KW-0326">Glycosidase</keyword>
<evidence type="ECO:0000256" key="2">
    <source>
        <dbReference type="ARBA" id="ARBA00022801"/>
    </source>
</evidence>
<dbReference type="AlphaFoldDB" id="M2Q4P6"/>
<keyword evidence="3" id="KW-0325">Glycoprotein</keyword>
<evidence type="ECO:0000256" key="7">
    <source>
        <dbReference type="ARBA" id="ARBA00038929"/>
    </source>
</evidence>
<dbReference type="PANTHER" id="PTHR31297">
    <property type="entry name" value="GLUCAN ENDO-1,6-BETA-GLUCOSIDASE B"/>
    <property type="match status" value="1"/>
</dbReference>
<evidence type="ECO:0000256" key="8">
    <source>
        <dbReference type="SAM" id="MobiDB-lite"/>
    </source>
</evidence>
<evidence type="ECO:0000313" key="10">
    <source>
        <dbReference type="EMBL" id="EMD31783.1"/>
    </source>
</evidence>
<feature type="non-terminal residue" evidence="10">
    <location>
        <position position="189"/>
    </location>
</feature>
<organism evidence="10 11">
    <name type="scientific">Ceriporiopsis subvermispora (strain B)</name>
    <name type="common">White-rot fungus</name>
    <name type="synonym">Gelatoporia subvermispora</name>
    <dbReference type="NCBI Taxonomy" id="914234"/>
    <lineage>
        <taxon>Eukaryota</taxon>
        <taxon>Fungi</taxon>
        <taxon>Dikarya</taxon>
        <taxon>Basidiomycota</taxon>
        <taxon>Agaricomycotina</taxon>
        <taxon>Agaricomycetes</taxon>
        <taxon>Polyporales</taxon>
        <taxon>Gelatoporiaceae</taxon>
        <taxon>Gelatoporia</taxon>
    </lineage>
</organism>
<dbReference type="OrthoDB" id="62120at2759"/>
<proteinExistence type="inferred from homology"/>
<evidence type="ECO:0000256" key="4">
    <source>
        <dbReference type="ARBA" id="ARBA00023295"/>
    </source>
</evidence>
<keyword evidence="11" id="KW-1185">Reference proteome</keyword>
<dbReference type="EMBL" id="KB445815">
    <property type="protein sequence ID" value="EMD31783.1"/>
    <property type="molecule type" value="Genomic_DNA"/>
</dbReference>
<reference evidence="10 11" key="1">
    <citation type="journal article" date="2012" name="Proc. Natl. Acad. Sci. U.S.A.">
        <title>Comparative genomics of Ceriporiopsis subvermispora and Phanerochaete chrysosporium provide insight into selective ligninolysis.</title>
        <authorList>
            <person name="Fernandez-Fueyo E."/>
            <person name="Ruiz-Duenas F.J."/>
            <person name="Ferreira P."/>
            <person name="Floudas D."/>
            <person name="Hibbett D.S."/>
            <person name="Canessa P."/>
            <person name="Larrondo L.F."/>
            <person name="James T.Y."/>
            <person name="Seelenfreund D."/>
            <person name="Lobos S."/>
            <person name="Polanco R."/>
            <person name="Tello M."/>
            <person name="Honda Y."/>
            <person name="Watanabe T."/>
            <person name="Watanabe T."/>
            <person name="Ryu J.S."/>
            <person name="Kubicek C.P."/>
            <person name="Schmoll M."/>
            <person name="Gaskell J."/>
            <person name="Hammel K.E."/>
            <person name="St John F.J."/>
            <person name="Vanden Wymelenberg A."/>
            <person name="Sabat G."/>
            <person name="Splinter BonDurant S."/>
            <person name="Syed K."/>
            <person name="Yadav J.S."/>
            <person name="Doddapaneni H."/>
            <person name="Subramanian V."/>
            <person name="Lavin J.L."/>
            <person name="Oguiza J.A."/>
            <person name="Perez G."/>
            <person name="Pisabarro A.G."/>
            <person name="Ramirez L."/>
            <person name="Santoyo F."/>
            <person name="Master E."/>
            <person name="Coutinho P.M."/>
            <person name="Henrissat B."/>
            <person name="Lombard V."/>
            <person name="Magnuson J.K."/>
            <person name="Kuees U."/>
            <person name="Hori C."/>
            <person name="Igarashi K."/>
            <person name="Samejima M."/>
            <person name="Held B.W."/>
            <person name="Barry K.W."/>
            <person name="LaButti K.M."/>
            <person name="Lapidus A."/>
            <person name="Lindquist E.A."/>
            <person name="Lucas S.M."/>
            <person name="Riley R."/>
            <person name="Salamov A.A."/>
            <person name="Hoffmeister D."/>
            <person name="Schwenk D."/>
            <person name="Hadar Y."/>
            <person name="Yarden O."/>
            <person name="de Vries R.P."/>
            <person name="Wiebenga A."/>
            <person name="Stenlid J."/>
            <person name="Eastwood D."/>
            <person name="Grigoriev I.V."/>
            <person name="Berka R.M."/>
            <person name="Blanchette R.A."/>
            <person name="Kersten P."/>
            <person name="Martinez A.T."/>
            <person name="Vicuna R."/>
            <person name="Cullen D."/>
        </authorList>
    </citation>
    <scope>NUCLEOTIDE SEQUENCE [LARGE SCALE GENOMIC DNA]</scope>
    <source>
        <strain evidence="10 11">B</strain>
    </source>
</reference>
<dbReference type="EC" id="3.2.1.58" evidence="7"/>
<dbReference type="GO" id="GO:0004338">
    <property type="term" value="F:glucan exo-1,3-beta-glucosidase activity"/>
    <property type="evidence" value="ECO:0007669"/>
    <property type="project" value="UniProtKB-EC"/>
</dbReference>
<evidence type="ECO:0000256" key="9">
    <source>
        <dbReference type="SAM" id="Phobius"/>
    </source>
</evidence>
<evidence type="ECO:0000256" key="6">
    <source>
        <dbReference type="ARBA" id="ARBA00036824"/>
    </source>
</evidence>
<evidence type="ECO:0000256" key="1">
    <source>
        <dbReference type="ARBA" id="ARBA00005641"/>
    </source>
</evidence>
<keyword evidence="2 10" id="KW-0378">Hydrolase</keyword>
<feature type="non-terminal residue" evidence="10">
    <location>
        <position position="1"/>
    </location>
</feature>